<name>A0AAV3B5D7_PYXAD</name>
<organism evidence="1 2">
    <name type="scientific">Pyxicephalus adspersus</name>
    <name type="common">African bullfrog</name>
    <dbReference type="NCBI Taxonomy" id="30357"/>
    <lineage>
        <taxon>Eukaryota</taxon>
        <taxon>Metazoa</taxon>
        <taxon>Chordata</taxon>
        <taxon>Craniata</taxon>
        <taxon>Vertebrata</taxon>
        <taxon>Euteleostomi</taxon>
        <taxon>Amphibia</taxon>
        <taxon>Batrachia</taxon>
        <taxon>Anura</taxon>
        <taxon>Neobatrachia</taxon>
        <taxon>Ranoidea</taxon>
        <taxon>Pyxicephalidae</taxon>
        <taxon>Pyxicephalinae</taxon>
        <taxon>Pyxicephalus</taxon>
    </lineage>
</organism>
<dbReference type="AlphaFoldDB" id="A0AAV3B5D7"/>
<dbReference type="EMBL" id="DYDO01000002">
    <property type="protein sequence ID" value="DBA30577.1"/>
    <property type="molecule type" value="Genomic_DNA"/>
</dbReference>
<evidence type="ECO:0000313" key="2">
    <source>
        <dbReference type="Proteomes" id="UP001181693"/>
    </source>
</evidence>
<protein>
    <submittedName>
        <fullName evidence="1">Uncharacterized protein</fullName>
    </submittedName>
</protein>
<gene>
    <name evidence="1" type="ORF">GDO54_006539</name>
</gene>
<reference evidence="1" key="1">
    <citation type="thesis" date="2020" institute="ProQuest LLC" country="789 East Eisenhower Parkway, Ann Arbor, MI, USA">
        <title>Comparative Genomics and Chromosome Evolution.</title>
        <authorList>
            <person name="Mudd A.B."/>
        </authorList>
    </citation>
    <scope>NUCLEOTIDE SEQUENCE</scope>
    <source>
        <strain evidence="1">1538</strain>
        <tissue evidence="1">Blood</tissue>
    </source>
</reference>
<evidence type="ECO:0000313" key="1">
    <source>
        <dbReference type="EMBL" id="DBA30577.1"/>
    </source>
</evidence>
<accession>A0AAV3B5D7</accession>
<proteinExistence type="predicted"/>
<keyword evidence="2" id="KW-1185">Reference proteome</keyword>
<dbReference type="Proteomes" id="UP001181693">
    <property type="component" value="Unassembled WGS sequence"/>
</dbReference>
<comment type="caution">
    <text evidence="1">The sequence shown here is derived from an EMBL/GenBank/DDBJ whole genome shotgun (WGS) entry which is preliminary data.</text>
</comment>
<sequence>MAMGHLEVGSLSFDLVGEHGISHMTWLSFCFVAYDSNNTNDSQACLREQRAVCGKTVTQNKLINNHFCSDSSTLIKSEVRLVCKVHCSPQPFTVSLNTFDHIDKFCLSAFV</sequence>